<organism evidence="2 3">
    <name type="scientific">Portunus trituberculatus</name>
    <name type="common">Swimming crab</name>
    <name type="synonym">Neptunus trituberculatus</name>
    <dbReference type="NCBI Taxonomy" id="210409"/>
    <lineage>
        <taxon>Eukaryota</taxon>
        <taxon>Metazoa</taxon>
        <taxon>Ecdysozoa</taxon>
        <taxon>Arthropoda</taxon>
        <taxon>Crustacea</taxon>
        <taxon>Multicrustacea</taxon>
        <taxon>Malacostraca</taxon>
        <taxon>Eumalacostraca</taxon>
        <taxon>Eucarida</taxon>
        <taxon>Decapoda</taxon>
        <taxon>Pleocyemata</taxon>
        <taxon>Brachyura</taxon>
        <taxon>Eubrachyura</taxon>
        <taxon>Portunoidea</taxon>
        <taxon>Portunidae</taxon>
        <taxon>Portuninae</taxon>
        <taxon>Portunus</taxon>
    </lineage>
</organism>
<evidence type="ECO:0000313" key="2">
    <source>
        <dbReference type="EMBL" id="MPC23736.1"/>
    </source>
</evidence>
<keyword evidence="3" id="KW-1185">Reference proteome</keyword>
<feature type="region of interest" description="Disordered" evidence="1">
    <location>
        <begin position="20"/>
        <end position="49"/>
    </location>
</feature>
<sequence length="78" mass="8779">MLVHWFSSCPATLRQFALQHESRPSRRPSNPISASTYLKPDTLSPPAPHLQPTDYFSTPAINSTPSLFPLDFDHFIVV</sequence>
<proteinExistence type="predicted"/>
<comment type="caution">
    <text evidence="2">The sequence shown here is derived from an EMBL/GenBank/DDBJ whole genome shotgun (WGS) entry which is preliminary data.</text>
</comment>
<protein>
    <submittedName>
        <fullName evidence="2">Uncharacterized protein</fullName>
    </submittedName>
</protein>
<dbReference type="EMBL" id="VSRR010001246">
    <property type="protein sequence ID" value="MPC23736.1"/>
    <property type="molecule type" value="Genomic_DNA"/>
</dbReference>
<evidence type="ECO:0000313" key="3">
    <source>
        <dbReference type="Proteomes" id="UP000324222"/>
    </source>
</evidence>
<accession>A0A5B7DS41</accession>
<gene>
    <name evidence="2" type="ORF">E2C01_016797</name>
</gene>
<dbReference type="AlphaFoldDB" id="A0A5B7DS41"/>
<dbReference type="Proteomes" id="UP000324222">
    <property type="component" value="Unassembled WGS sequence"/>
</dbReference>
<evidence type="ECO:0000256" key="1">
    <source>
        <dbReference type="SAM" id="MobiDB-lite"/>
    </source>
</evidence>
<name>A0A5B7DS41_PORTR</name>
<reference evidence="2 3" key="1">
    <citation type="submission" date="2019-05" db="EMBL/GenBank/DDBJ databases">
        <title>Another draft genome of Portunus trituberculatus and its Hox gene families provides insights of decapod evolution.</title>
        <authorList>
            <person name="Jeong J.-H."/>
            <person name="Song I."/>
            <person name="Kim S."/>
            <person name="Choi T."/>
            <person name="Kim D."/>
            <person name="Ryu S."/>
            <person name="Kim W."/>
        </authorList>
    </citation>
    <scope>NUCLEOTIDE SEQUENCE [LARGE SCALE GENOMIC DNA]</scope>
    <source>
        <tissue evidence="2">Muscle</tissue>
    </source>
</reference>